<gene>
    <name evidence="1" type="ORF">LEP1GSC188_2944</name>
</gene>
<comment type="caution">
    <text evidence="1">The sequence shown here is derived from an EMBL/GenBank/DDBJ whole genome shotgun (WGS) entry which is preliminary data.</text>
</comment>
<protein>
    <submittedName>
        <fullName evidence="1">Uncharacterized protein</fullName>
    </submittedName>
</protein>
<name>M3H0Y7_9LEPT</name>
<dbReference type="EMBL" id="AHOR02000017">
    <property type="protein sequence ID" value="EMF82811.1"/>
    <property type="molecule type" value="Genomic_DNA"/>
</dbReference>
<dbReference type="AlphaFoldDB" id="M3H0Y7"/>
<dbReference type="Proteomes" id="UP000011770">
    <property type="component" value="Unassembled WGS sequence"/>
</dbReference>
<sequence length="46" mass="5243">MRRAYASEAGLPNEGEANPSLPNFIFLLFNQIQQLKKILEGFEAFE</sequence>
<reference evidence="1 2" key="1">
    <citation type="submission" date="2013-01" db="EMBL/GenBank/DDBJ databases">
        <authorList>
            <person name="Harkins D.M."/>
            <person name="Durkin A.S."/>
            <person name="Brinkac L.M."/>
            <person name="Haft D.H."/>
            <person name="Selengut J.D."/>
            <person name="Sanka R."/>
            <person name="DePew J."/>
            <person name="Purushe J."/>
            <person name="Tulsiani S.M."/>
            <person name="Graham G.C."/>
            <person name="Burns M.-A."/>
            <person name="Dohnt M.F."/>
            <person name="Smythe L.D."/>
            <person name="McKay D.B."/>
            <person name="Craig S.B."/>
            <person name="Vinetz J.M."/>
            <person name="Sutton G.G."/>
            <person name="Nierman W.C."/>
            <person name="Fouts D.E."/>
        </authorList>
    </citation>
    <scope>NUCLEOTIDE SEQUENCE [LARGE SCALE GENOMIC DNA]</scope>
    <source>
        <strain evidence="1 2">LT2116</strain>
    </source>
</reference>
<accession>M3H0Y7</accession>
<proteinExistence type="predicted"/>
<evidence type="ECO:0000313" key="2">
    <source>
        <dbReference type="Proteomes" id="UP000011770"/>
    </source>
</evidence>
<organism evidence="1 2">
    <name type="scientific">Leptospira weilii serovar Topaz str. LT2116</name>
    <dbReference type="NCBI Taxonomy" id="1088540"/>
    <lineage>
        <taxon>Bacteria</taxon>
        <taxon>Pseudomonadati</taxon>
        <taxon>Spirochaetota</taxon>
        <taxon>Spirochaetia</taxon>
        <taxon>Leptospirales</taxon>
        <taxon>Leptospiraceae</taxon>
        <taxon>Leptospira</taxon>
    </lineage>
</organism>
<evidence type="ECO:0000313" key="1">
    <source>
        <dbReference type="EMBL" id="EMF82811.1"/>
    </source>
</evidence>